<evidence type="ECO:0000256" key="1">
    <source>
        <dbReference type="ARBA" id="ARBA00012089"/>
    </source>
</evidence>
<dbReference type="OrthoDB" id="686384at2759"/>
<gene>
    <name evidence="7" type="ORF">M427DRAFT_152299</name>
</gene>
<sequence>MPDSASKTVLCFTAGKDSTLSLTLLLQSRSPNAKADPLFKPHVDHSVDYNIVRCVAFAPRDKPFRAHPQDIVKAIAQECLGIPFEILYVEGPDMVAAYREHILRMHTDDGASFLATGDMQDVCSAFMDRVVEPTPVKLVRPLWQLDPDLTLRQMLGPYGLTVLVTCVDAHQVEPELCDALLGKVLTWEVYERWLKGQDKVDQCGERGEFHTLVLDSPLHKRRLEIVRGHKVAEPGLRHWWFEVEEWRVVDK</sequence>
<accession>A0A139ATM4</accession>
<evidence type="ECO:0000313" key="7">
    <source>
        <dbReference type="EMBL" id="KXS19845.1"/>
    </source>
</evidence>
<dbReference type="GO" id="GO:0017178">
    <property type="term" value="F:diphthine-ammonia ligase activity"/>
    <property type="evidence" value="ECO:0007669"/>
    <property type="project" value="UniProtKB-EC"/>
</dbReference>
<dbReference type="Pfam" id="PF01902">
    <property type="entry name" value="Diphthami_syn_2"/>
    <property type="match status" value="1"/>
</dbReference>
<dbReference type="EMBL" id="KQ965737">
    <property type="protein sequence ID" value="KXS19845.1"/>
    <property type="molecule type" value="Genomic_DNA"/>
</dbReference>
<evidence type="ECO:0000256" key="3">
    <source>
        <dbReference type="ARBA" id="ARBA00029814"/>
    </source>
</evidence>
<keyword evidence="8" id="KW-1185">Reference proteome</keyword>
<evidence type="ECO:0000256" key="4">
    <source>
        <dbReference type="ARBA" id="ARBA00031552"/>
    </source>
</evidence>
<dbReference type="InterPro" id="IPR014729">
    <property type="entry name" value="Rossmann-like_a/b/a_fold"/>
</dbReference>
<comment type="catalytic activity">
    <reaction evidence="5">
        <text>diphthine-[translation elongation factor 2] + NH4(+) + ATP = diphthamide-[translation elongation factor 2] + AMP + diphosphate + H(+)</text>
        <dbReference type="Rhea" id="RHEA:19753"/>
        <dbReference type="Rhea" id="RHEA-COMP:10172"/>
        <dbReference type="Rhea" id="RHEA-COMP:10174"/>
        <dbReference type="ChEBI" id="CHEBI:15378"/>
        <dbReference type="ChEBI" id="CHEBI:16692"/>
        <dbReference type="ChEBI" id="CHEBI:28938"/>
        <dbReference type="ChEBI" id="CHEBI:30616"/>
        <dbReference type="ChEBI" id="CHEBI:33019"/>
        <dbReference type="ChEBI" id="CHEBI:82696"/>
        <dbReference type="ChEBI" id="CHEBI:456215"/>
        <dbReference type="EC" id="6.3.1.14"/>
    </reaction>
</comment>
<evidence type="ECO:0000313" key="8">
    <source>
        <dbReference type="Proteomes" id="UP000070544"/>
    </source>
</evidence>
<dbReference type="Gene3D" id="3.90.1490.10">
    <property type="entry name" value="putative n-type atp pyrophosphatase, domain 2"/>
    <property type="match status" value="1"/>
</dbReference>
<evidence type="ECO:0000256" key="5">
    <source>
        <dbReference type="ARBA" id="ARBA00048108"/>
    </source>
</evidence>
<evidence type="ECO:0000259" key="6">
    <source>
        <dbReference type="Pfam" id="PF01902"/>
    </source>
</evidence>
<reference evidence="7 8" key="1">
    <citation type="journal article" date="2015" name="Genome Biol. Evol.">
        <title>Phylogenomic analyses indicate that early fungi evolved digesting cell walls of algal ancestors of land plants.</title>
        <authorList>
            <person name="Chang Y."/>
            <person name="Wang S."/>
            <person name="Sekimoto S."/>
            <person name="Aerts A.L."/>
            <person name="Choi C."/>
            <person name="Clum A."/>
            <person name="LaButti K.M."/>
            <person name="Lindquist E.A."/>
            <person name="Yee Ngan C."/>
            <person name="Ohm R.A."/>
            <person name="Salamov A.A."/>
            <person name="Grigoriev I.V."/>
            <person name="Spatafora J.W."/>
            <person name="Berbee M.L."/>
        </authorList>
    </citation>
    <scope>NUCLEOTIDE SEQUENCE [LARGE SCALE GENOMIC DNA]</scope>
    <source>
        <strain evidence="7 8">JEL478</strain>
    </source>
</reference>
<keyword evidence="7" id="KW-0378">Hydrolase</keyword>
<organism evidence="7 8">
    <name type="scientific">Gonapodya prolifera (strain JEL478)</name>
    <name type="common">Monoblepharis prolifera</name>
    <dbReference type="NCBI Taxonomy" id="1344416"/>
    <lineage>
        <taxon>Eukaryota</taxon>
        <taxon>Fungi</taxon>
        <taxon>Fungi incertae sedis</taxon>
        <taxon>Chytridiomycota</taxon>
        <taxon>Chytridiomycota incertae sedis</taxon>
        <taxon>Monoblepharidomycetes</taxon>
        <taxon>Monoblepharidales</taxon>
        <taxon>Gonapodyaceae</taxon>
        <taxon>Gonapodya</taxon>
    </lineage>
</organism>
<dbReference type="AlphaFoldDB" id="A0A139ATM4"/>
<dbReference type="STRING" id="1344416.A0A139ATM4"/>
<dbReference type="SUPFAM" id="SSF52402">
    <property type="entry name" value="Adenine nucleotide alpha hydrolases-like"/>
    <property type="match status" value="1"/>
</dbReference>
<dbReference type="OMA" id="NWIRERC"/>
<dbReference type="EC" id="6.3.1.14" evidence="1"/>
<dbReference type="Gene3D" id="3.40.50.620">
    <property type="entry name" value="HUPs"/>
    <property type="match status" value="1"/>
</dbReference>
<name>A0A139ATM4_GONPJ</name>
<dbReference type="InterPro" id="IPR002761">
    <property type="entry name" value="Diphthami_syn_dom"/>
</dbReference>
<feature type="domain" description="Diphthamide synthase" evidence="6">
    <location>
        <begin position="63"/>
        <end position="245"/>
    </location>
</feature>
<evidence type="ECO:0000256" key="2">
    <source>
        <dbReference type="ARBA" id="ARBA00018426"/>
    </source>
</evidence>
<proteinExistence type="predicted"/>
<dbReference type="GO" id="GO:0016787">
    <property type="term" value="F:hydrolase activity"/>
    <property type="evidence" value="ECO:0007669"/>
    <property type="project" value="UniProtKB-KW"/>
</dbReference>
<protein>
    <recommendedName>
        <fullName evidence="2">Diphthine--ammonia ligase</fullName>
        <ecNumber evidence="1">6.3.1.14</ecNumber>
    </recommendedName>
    <alternativeName>
        <fullName evidence="3">Diphthamide synthase</fullName>
    </alternativeName>
    <alternativeName>
        <fullName evidence="4">Diphthamide synthetase</fullName>
    </alternativeName>
</protein>
<dbReference type="Proteomes" id="UP000070544">
    <property type="component" value="Unassembled WGS sequence"/>
</dbReference>